<dbReference type="PANTHER" id="PTHR14918">
    <property type="entry name" value="KICSTOR COMPLEX PROTEIN SZT2"/>
    <property type="match status" value="1"/>
</dbReference>
<name>A0A8T2NVB4_9TELE</name>
<reference evidence="2" key="1">
    <citation type="thesis" date="2021" institute="BYU ScholarsArchive" country="Provo, UT, USA">
        <title>Applications of and Algorithms for Genome Assembly and Genomic Analyses with an Emphasis on Marine Teleosts.</title>
        <authorList>
            <person name="Pickett B.D."/>
        </authorList>
    </citation>
    <scope>NUCLEOTIDE SEQUENCE</scope>
    <source>
        <strain evidence="2">HI-2016</strain>
    </source>
</reference>
<feature type="compositionally biased region" description="Polar residues" evidence="1">
    <location>
        <begin position="28"/>
        <end position="37"/>
    </location>
</feature>
<evidence type="ECO:0000313" key="2">
    <source>
        <dbReference type="EMBL" id="KAG9341532.1"/>
    </source>
</evidence>
<dbReference type="InterPro" id="IPR033228">
    <property type="entry name" value="SZT2"/>
</dbReference>
<evidence type="ECO:0000313" key="3">
    <source>
        <dbReference type="Proteomes" id="UP000824540"/>
    </source>
</evidence>
<sequence>MPHFLASHCSFTKPQCASHFSRPCLSRPQPSSPSMCPTQKRHRSNDSNASGRDRSYSTDSADMLPGRLREEHWLQDISNTFLQQYVQYLQSMGFILVQVRPQSPARSTPLTLLMRVTLPLKHTPNPAPKPHPKPYPKTTPLTLPLKHTPNPADEGNPAPKAHP</sequence>
<dbReference type="EMBL" id="JAFBMS010000034">
    <property type="protein sequence ID" value="KAG9341532.1"/>
    <property type="molecule type" value="Genomic_DNA"/>
</dbReference>
<gene>
    <name evidence="2" type="ORF">JZ751_019037</name>
</gene>
<dbReference type="Proteomes" id="UP000824540">
    <property type="component" value="Unassembled WGS sequence"/>
</dbReference>
<feature type="region of interest" description="Disordered" evidence="1">
    <location>
        <begin position="22"/>
        <end position="62"/>
    </location>
</feature>
<protein>
    <submittedName>
        <fullName evidence="2">Uncharacterized protein</fullName>
    </submittedName>
</protein>
<dbReference type="GO" id="GO:0005777">
    <property type="term" value="C:peroxisome"/>
    <property type="evidence" value="ECO:0007669"/>
    <property type="project" value="InterPro"/>
</dbReference>
<dbReference type="OrthoDB" id="43547at2759"/>
<dbReference type="PANTHER" id="PTHR14918:SF3">
    <property type="entry name" value="KICSTOR COMPLEX PROTEIN SZT2"/>
    <property type="match status" value="1"/>
</dbReference>
<keyword evidence="3" id="KW-1185">Reference proteome</keyword>
<feature type="compositionally biased region" description="Low complexity" evidence="1">
    <location>
        <begin position="138"/>
        <end position="151"/>
    </location>
</feature>
<accession>A0A8T2NVB4</accession>
<comment type="caution">
    <text evidence="2">The sequence shown here is derived from an EMBL/GenBank/DDBJ whole genome shotgun (WGS) entry which is preliminary data.</text>
</comment>
<dbReference type="AlphaFoldDB" id="A0A8T2NVB4"/>
<feature type="region of interest" description="Disordered" evidence="1">
    <location>
        <begin position="121"/>
        <end position="163"/>
    </location>
</feature>
<feature type="compositionally biased region" description="Pro residues" evidence="1">
    <location>
        <begin position="125"/>
        <end position="137"/>
    </location>
</feature>
<organism evidence="2 3">
    <name type="scientific">Albula glossodonta</name>
    <name type="common">roundjaw bonefish</name>
    <dbReference type="NCBI Taxonomy" id="121402"/>
    <lineage>
        <taxon>Eukaryota</taxon>
        <taxon>Metazoa</taxon>
        <taxon>Chordata</taxon>
        <taxon>Craniata</taxon>
        <taxon>Vertebrata</taxon>
        <taxon>Euteleostomi</taxon>
        <taxon>Actinopterygii</taxon>
        <taxon>Neopterygii</taxon>
        <taxon>Teleostei</taxon>
        <taxon>Albuliformes</taxon>
        <taxon>Albulidae</taxon>
        <taxon>Albula</taxon>
    </lineage>
</organism>
<proteinExistence type="predicted"/>
<evidence type="ECO:0000256" key="1">
    <source>
        <dbReference type="SAM" id="MobiDB-lite"/>
    </source>
</evidence>